<name>B6W988_9FIRM</name>
<comment type="caution">
    <text evidence="1">The sequence shown here is derived from an EMBL/GenBank/DDBJ whole genome shotgun (WGS) entry which is preliminary data.</text>
</comment>
<organism evidence="1 2">
    <name type="scientific">Anaerococcus hydrogenalis DSM 7454</name>
    <dbReference type="NCBI Taxonomy" id="561177"/>
    <lineage>
        <taxon>Bacteria</taxon>
        <taxon>Bacillati</taxon>
        <taxon>Bacillota</taxon>
        <taxon>Tissierellia</taxon>
        <taxon>Tissierellales</taxon>
        <taxon>Peptoniphilaceae</taxon>
        <taxon>Anaerococcus</taxon>
    </lineage>
</organism>
<dbReference type="STRING" id="561177.ANHYDRO_01141"/>
<evidence type="ECO:0008006" key="3">
    <source>
        <dbReference type="Google" id="ProtNLM"/>
    </source>
</evidence>
<evidence type="ECO:0000313" key="2">
    <source>
        <dbReference type="Proteomes" id="UP000005451"/>
    </source>
</evidence>
<dbReference type="EMBL" id="ABXA01000031">
    <property type="protein sequence ID" value="EEB35939.1"/>
    <property type="molecule type" value="Genomic_DNA"/>
</dbReference>
<dbReference type="RefSeq" id="WP_004814283.1">
    <property type="nucleotide sequence ID" value="NZ_ABXA01000031.1"/>
</dbReference>
<gene>
    <name evidence="1" type="ORF">ANHYDRO_01141</name>
</gene>
<sequence>MDLGFEEGKELGMVLKEVYGLVMDEKLVNKKSEIIKYIKNKYINLDRN</sequence>
<protein>
    <recommendedName>
        <fullName evidence="3">CCA-adding enzyme C-terminal domain-containing protein</fullName>
    </recommendedName>
</protein>
<reference evidence="1 2" key="1">
    <citation type="submission" date="2008-09" db="EMBL/GenBank/DDBJ databases">
        <authorList>
            <person name="Fulton L."/>
            <person name="Clifton S."/>
            <person name="Fulton B."/>
            <person name="Xu J."/>
            <person name="Minx P."/>
            <person name="Pepin K.H."/>
            <person name="Johnson M."/>
            <person name="Thiruvilangam P."/>
            <person name="Bhonagiri V."/>
            <person name="Nash W.E."/>
            <person name="Mardis E.R."/>
            <person name="Wilson R.K."/>
        </authorList>
    </citation>
    <scope>NUCLEOTIDE SEQUENCE [LARGE SCALE GENOMIC DNA]</scope>
    <source>
        <strain evidence="1 2">DSM 7454</strain>
    </source>
</reference>
<reference evidence="1 2" key="2">
    <citation type="submission" date="2008-10" db="EMBL/GenBank/DDBJ databases">
        <title>Draft genome sequence of Anaerococcus hydrogenalis (DSM 7454).</title>
        <authorList>
            <person name="Sudarsanam P."/>
            <person name="Ley R."/>
            <person name="Guruge J."/>
            <person name="Turnbaugh P.J."/>
            <person name="Mahowald M."/>
            <person name="Liep D."/>
            <person name="Gordon J."/>
        </authorList>
    </citation>
    <scope>NUCLEOTIDE SEQUENCE [LARGE SCALE GENOMIC DNA]</scope>
    <source>
        <strain evidence="1 2">DSM 7454</strain>
    </source>
</reference>
<evidence type="ECO:0000313" key="1">
    <source>
        <dbReference type="EMBL" id="EEB35939.1"/>
    </source>
</evidence>
<proteinExistence type="predicted"/>
<dbReference type="Gene3D" id="1.10.246.80">
    <property type="match status" value="1"/>
</dbReference>
<dbReference type="Proteomes" id="UP000005451">
    <property type="component" value="Unassembled WGS sequence"/>
</dbReference>
<accession>B6W988</accession>
<dbReference type="AlphaFoldDB" id="B6W988"/>